<accession>B0WYX6</accession>
<dbReference type="KEGG" id="cqu:CpipJ_CPIJ012486"/>
<dbReference type="OrthoDB" id="10261408at2759"/>
<reference evidence="6" key="2">
    <citation type="submission" date="2020-05" db="UniProtKB">
        <authorList>
            <consortium name="EnsemblMetazoa"/>
        </authorList>
    </citation>
    <scope>IDENTIFICATION</scope>
    <source>
        <strain evidence="6">JHB</strain>
    </source>
</reference>
<dbReference type="STRING" id="7176.B0WYX6"/>
<keyword evidence="7" id="KW-1185">Reference proteome</keyword>
<feature type="compositionally biased region" description="Low complexity" evidence="3">
    <location>
        <begin position="346"/>
        <end position="361"/>
    </location>
</feature>
<feature type="region of interest" description="Disordered" evidence="3">
    <location>
        <begin position="281"/>
        <end position="369"/>
    </location>
</feature>
<dbReference type="OMA" id="PYASKKM"/>
<dbReference type="PANTHER" id="PTHR23110">
    <property type="entry name" value="BTB DOMAIN TRANSCRIPTION FACTOR"/>
    <property type="match status" value="1"/>
</dbReference>
<dbReference type="GO" id="GO:0005634">
    <property type="term" value="C:nucleus"/>
    <property type="evidence" value="ECO:0007669"/>
    <property type="project" value="UniProtKB-SubCell"/>
</dbReference>
<dbReference type="PANTHER" id="PTHR23110:SF84">
    <property type="entry name" value="AGAP003685-PA"/>
    <property type="match status" value="1"/>
</dbReference>
<sequence>MRQKVNIFKKAARQQSVDVNDMANKSVPRITLEELLADLYLLSWRGFHGNMCKGFHSLQRDGQMVDVTIAAGGKIFKAHKLVLSVCSPYFQKIFLEHPSQHPILFMTDVNAHHMAGLLDFMYSGQVNVKYEDLPNFLKVAEALQVKGLHGEQQAVQQAQQAAAAAAAQQQQLVAAAAANRNSFKELMKAKHAAAAALLSEDYLNNNNSGGANANLTGSPNNGTGNPSKKMLDSQKYQKYYSKRKLVQQYEQEMRAEKRKLGIEDVIQAAAAAKALNLRLNNGMESPRHPGTPLPDPPINGNGLDEHHITQQQQQQQQLSPPLIANIKSEPNYDEDEGMEVDHDGHSPSSNNNNNSALNNNNNHEDDYYSQRDSVIGGKHSILEPNIVLKQSDECLTTGTGGTLNLCKNGS</sequence>
<evidence type="ECO:0000313" key="5">
    <source>
        <dbReference type="EMBL" id="EDS37236.1"/>
    </source>
</evidence>
<dbReference type="InterPro" id="IPR011333">
    <property type="entry name" value="SKP1/BTB/POZ_sf"/>
</dbReference>
<feature type="region of interest" description="Disordered" evidence="3">
    <location>
        <begin position="209"/>
        <end position="233"/>
    </location>
</feature>
<dbReference type="EnsemblMetazoa" id="CPIJ012486-RA">
    <property type="protein sequence ID" value="CPIJ012486-PA"/>
    <property type="gene ID" value="CPIJ012486"/>
</dbReference>
<dbReference type="Pfam" id="PF00651">
    <property type="entry name" value="BTB"/>
    <property type="match status" value="1"/>
</dbReference>
<dbReference type="AlphaFoldDB" id="B0WYX6"/>
<dbReference type="InterPro" id="IPR051095">
    <property type="entry name" value="Dros_DevTransReg"/>
</dbReference>
<dbReference type="VEuPathDB" id="VectorBase:CPIJ012486"/>
<dbReference type="Gene3D" id="3.30.710.10">
    <property type="entry name" value="Potassium Channel Kv1.1, Chain A"/>
    <property type="match status" value="1"/>
</dbReference>
<feature type="domain" description="BTB" evidence="4">
    <location>
        <begin position="65"/>
        <end position="130"/>
    </location>
</feature>
<dbReference type="CDD" id="cd18315">
    <property type="entry name" value="BTB_POZ_BAB-like"/>
    <property type="match status" value="1"/>
</dbReference>
<dbReference type="InParanoid" id="B0WYX6"/>
<evidence type="ECO:0000313" key="6">
    <source>
        <dbReference type="EnsemblMetazoa" id="CPIJ012486-PA"/>
    </source>
</evidence>
<organism>
    <name type="scientific">Culex quinquefasciatus</name>
    <name type="common">Southern house mosquito</name>
    <name type="synonym">Culex pungens</name>
    <dbReference type="NCBI Taxonomy" id="7176"/>
    <lineage>
        <taxon>Eukaryota</taxon>
        <taxon>Metazoa</taxon>
        <taxon>Ecdysozoa</taxon>
        <taxon>Arthropoda</taxon>
        <taxon>Hexapoda</taxon>
        <taxon>Insecta</taxon>
        <taxon>Pterygota</taxon>
        <taxon>Neoptera</taxon>
        <taxon>Endopterygota</taxon>
        <taxon>Diptera</taxon>
        <taxon>Nematocera</taxon>
        <taxon>Culicoidea</taxon>
        <taxon>Culicidae</taxon>
        <taxon>Culicinae</taxon>
        <taxon>Culicini</taxon>
        <taxon>Culex</taxon>
        <taxon>Culex</taxon>
    </lineage>
</organism>
<dbReference type="InterPro" id="IPR000210">
    <property type="entry name" value="BTB/POZ_dom"/>
</dbReference>
<name>B0WYX6_CULQU</name>
<dbReference type="SMART" id="SM00225">
    <property type="entry name" value="BTB"/>
    <property type="match status" value="1"/>
</dbReference>
<evidence type="ECO:0000256" key="3">
    <source>
        <dbReference type="SAM" id="MobiDB-lite"/>
    </source>
</evidence>
<keyword evidence="2" id="KW-0539">Nucleus</keyword>
<feature type="compositionally biased region" description="Polar residues" evidence="3">
    <location>
        <begin position="215"/>
        <end position="226"/>
    </location>
</feature>
<gene>
    <name evidence="6" type="primary">6045203</name>
    <name evidence="5" type="ORF">CpipJ_CPIJ012486</name>
</gene>
<dbReference type="EMBL" id="DS232200">
    <property type="protein sequence ID" value="EDS37236.1"/>
    <property type="molecule type" value="Genomic_DNA"/>
</dbReference>
<dbReference type="FunFam" id="3.30.710.10:FF:000164">
    <property type="entry name" value="Uncharacterized protein, isoform B"/>
    <property type="match status" value="1"/>
</dbReference>
<dbReference type="SUPFAM" id="SSF54695">
    <property type="entry name" value="POZ domain"/>
    <property type="match status" value="1"/>
</dbReference>
<dbReference type="Proteomes" id="UP000002320">
    <property type="component" value="Unassembled WGS sequence"/>
</dbReference>
<reference evidence="5" key="1">
    <citation type="submission" date="2007-03" db="EMBL/GenBank/DDBJ databases">
        <title>Annotation of Culex pipiens quinquefasciatus.</title>
        <authorList>
            <consortium name="The Broad Institute Genome Sequencing Platform"/>
            <person name="Atkinson P.W."/>
            <person name="Hemingway J."/>
            <person name="Christensen B.M."/>
            <person name="Higgs S."/>
            <person name="Kodira C."/>
            <person name="Hannick L."/>
            <person name="Megy K."/>
            <person name="O'Leary S."/>
            <person name="Pearson M."/>
            <person name="Haas B.J."/>
            <person name="Mauceli E."/>
            <person name="Wortman J.R."/>
            <person name="Lee N.H."/>
            <person name="Guigo R."/>
            <person name="Stanke M."/>
            <person name="Alvarado L."/>
            <person name="Amedeo P."/>
            <person name="Antoine C.H."/>
            <person name="Arensburger P."/>
            <person name="Bidwell S.L."/>
            <person name="Crawford M."/>
            <person name="Camaro F."/>
            <person name="Devon K."/>
            <person name="Engels R."/>
            <person name="Hammond M."/>
            <person name="Howarth C."/>
            <person name="Koehrsen M."/>
            <person name="Lawson D."/>
            <person name="Montgomery P."/>
            <person name="Nene V."/>
            <person name="Nusbaum C."/>
            <person name="Puiu D."/>
            <person name="Romero-Severson J."/>
            <person name="Severson D.W."/>
            <person name="Shumway M."/>
            <person name="Sisk P."/>
            <person name="Stolte C."/>
            <person name="Zeng Q."/>
            <person name="Eisenstadt E."/>
            <person name="Fraser-Liggett C."/>
            <person name="Strausberg R."/>
            <person name="Galagan J."/>
            <person name="Birren B."/>
            <person name="Collins F.H."/>
        </authorList>
    </citation>
    <scope>NUCLEOTIDE SEQUENCE [LARGE SCALE GENOMIC DNA]</scope>
    <source>
        <strain evidence="5">JHB</strain>
    </source>
</reference>
<evidence type="ECO:0000256" key="1">
    <source>
        <dbReference type="ARBA" id="ARBA00004123"/>
    </source>
</evidence>
<dbReference type="HOGENOM" id="CLU_673027_0_0_1"/>
<proteinExistence type="predicted"/>
<dbReference type="eggNOG" id="ENOG502S89N">
    <property type="taxonomic scope" value="Eukaryota"/>
</dbReference>
<protein>
    <recommendedName>
        <fullName evidence="4">BTB domain-containing protein</fullName>
    </recommendedName>
</protein>
<evidence type="ECO:0000259" key="4">
    <source>
        <dbReference type="PROSITE" id="PS50097"/>
    </source>
</evidence>
<evidence type="ECO:0000256" key="2">
    <source>
        <dbReference type="ARBA" id="ARBA00023242"/>
    </source>
</evidence>
<dbReference type="VEuPathDB" id="VectorBase:CQUJHB014827"/>
<evidence type="ECO:0000313" key="7">
    <source>
        <dbReference type="Proteomes" id="UP000002320"/>
    </source>
</evidence>
<comment type="subcellular location">
    <subcellularLocation>
        <location evidence="1">Nucleus</location>
    </subcellularLocation>
</comment>
<dbReference type="PROSITE" id="PS50097">
    <property type="entry name" value="BTB"/>
    <property type="match status" value="1"/>
</dbReference>
<dbReference type="GO" id="GO:0006357">
    <property type="term" value="P:regulation of transcription by RNA polymerase II"/>
    <property type="evidence" value="ECO:0007669"/>
    <property type="project" value="TreeGrafter"/>
</dbReference>